<evidence type="ECO:0000313" key="1">
    <source>
        <dbReference type="EMBL" id="VTQ60829.1"/>
    </source>
</evidence>
<evidence type="ECO:0000313" key="2">
    <source>
        <dbReference type="Proteomes" id="UP000352698"/>
    </source>
</evidence>
<name>A0A449E566_ENTHR</name>
<dbReference type="PANTHER" id="PTHR43415">
    <property type="entry name" value="SPERMIDINE N(1)-ACETYLTRANSFERASE"/>
    <property type="match status" value="1"/>
</dbReference>
<dbReference type="InterPro" id="IPR000182">
    <property type="entry name" value="GNAT_dom"/>
</dbReference>
<dbReference type="Gene3D" id="3.40.630.30">
    <property type="match status" value="1"/>
</dbReference>
<protein>
    <submittedName>
        <fullName evidence="1">Acetyltransferase</fullName>
    </submittedName>
</protein>
<organism evidence="1 2">
    <name type="scientific">Enterococcus hirae</name>
    <dbReference type="NCBI Taxonomy" id="1354"/>
    <lineage>
        <taxon>Bacteria</taxon>
        <taxon>Bacillati</taxon>
        <taxon>Bacillota</taxon>
        <taxon>Bacilli</taxon>
        <taxon>Lactobacillales</taxon>
        <taxon>Enterococcaceae</taxon>
        <taxon>Enterococcus</taxon>
    </lineage>
</organism>
<keyword evidence="1" id="KW-0808">Transferase</keyword>
<dbReference type="AlphaFoldDB" id="A0A449E566"/>
<dbReference type="CDD" id="cd04301">
    <property type="entry name" value="NAT_SF"/>
    <property type="match status" value="1"/>
</dbReference>
<dbReference type="Proteomes" id="UP000352698">
    <property type="component" value="Unassembled WGS sequence"/>
</dbReference>
<dbReference type="InterPro" id="IPR016181">
    <property type="entry name" value="Acyl_CoA_acyltransferase"/>
</dbReference>
<dbReference type="GO" id="GO:0016747">
    <property type="term" value="F:acyltransferase activity, transferring groups other than amino-acyl groups"/>
    <property type="evidence" value="ECO:0007669"/>
    <property type="project" value="InterPro"/>
</dbReference>
<comment type="caution">
    <text evidence="1">The sequence shown here is derived from an EMBL/GenBank/DDBJ whole genome shotgun (WGS) entry which is preliminary data.</text>
</comment>
<dbReference type="PROSITE" id="PS51186">
    <property type="entry name" value="GNAT"/>
    <property type="match status" value="1"/>
</dbReference>
<dbReference type="Pfam" id="PF00583">
    <property type="entry name" value="Acetyltransf_1"/>
    <property type="match status" value="1"/>
</dbReference>
<accession>A0A449E566</accession>
<proteinExistence type="predicted"/>
<dbReference type="SUPFAM" id="SSF55729">
    <property type="entry name" value="Acyl-CoA N-acyltransferases (Nat)"/>
    <property type="match status" value="1"/>
</dbReference>
<dbReference type="PANTHER" id="PTHR43415:SF3">
    <property type="entry name" value="GNAT-FAMILY ACETYLTRANSFERASE"/>
    <property type="match status" value="1"/>
</dbReference>
<sequence>MSEEISLTIREAQPNDASELLAMMQQVEEETDFLVMDEQGMELTHEALALSIEYLQDSNNNLLLLACMGQKIIGVVSVKASEQYRISHVGEVGISILKDYWGLGLGTMLLEEVLIWVKENGVLFRLELDVQTRNERAVHLYQKMGFEIEALMKRGARTDDGDFLDVYRMSLLID</sequence>
<reference evidence="1 2" key="1">
    <citation type="submission" date="2019-05" db="EMBL/GenBank/DDBJ databases">
        <authorList>
            <consortium name="Pathogen Informatics"/>
        </authorList>
    </citation>
    <scope>NUCLEOTIDE SEQUENCE [LARGE SCALE GENOMIC DNA]</scope>
    <source>
        <strain evidence="1 2">NCTC12204</strain>
    </source>
</reference>
<dbReference type="EMBL" id="CABEEP010000001">
    <property type="protein sequence ID" value="VTQ60829.1"/>
    <property type="molecule type" value="Genomic_DNA"/>
</dbReference>
<gene>
    <name evidence="1" type="ORF">NCTC12204_00690</name>
</gene>
<dbReference type="RefSeq" id="WP_010738303.1">
    <property type="nucleotide sequence ID" value="NZ_BSWT01000349.1"/>
</dbReference>